<keyword evidence="1" id="KW-0677">Repeat</keyword>
<accession>A0ABS3UY02</accession>
<dbReference type="PANTHER" id="PTHR13817:SF151">
    <property type="entry name" value="TITIN"/>
    <property type="match status" value="1"/>
</dbReference>
<sequence>MTATRAETALAAPPAGGMSGSAVEAMFAGYSAGDEKWAAGDGTASVLLPDGRIVWLFSDTVIGPVAEDWSVPAETPLVRNSVVVQDGSSLVDTLTGGVAGAPEALIEAPAEDEFYRIGDAVVEGDTVKAVYQRKKKTGEGPLDFEHVGAALVTFSLPDLGVTSVDPLTQGATIAWGASILTDGDHTYIYGTEGDDTDDIQFAHLARVPAGNIGGAWQYWTGSGWSAQESTSVRLLSGVQSAFGTIHRGDQYILVAKDSHLPFDPWLVAYTAPSPTGPFTGPVPLHRSPEPTAGEKLLHVSGARLHPDLARSGKLLVSYAVGALQRDDVYADVRNGRPRFVEVDWPRPAPGDVPGAPTGLAATADSEGAVTLGWTAPSGSDLNYWVYRRDLTAGQTHFAREVSAVTGTSLTPDRLIDQHTYEFKVTAANAEGEGAASAVITTPVRVLEPPAPEEVSAEADKVGTATVSWEPVAGAEEYDVAMRDITAGETALLPVETVEAGQTEVAVEALDDAHQYEFAVTASNTAGESDTSETARVDVALEVPDVPSGVTAGPVSDGTIKLNWDHAAEDDWFYVYQRDVTAEEPEFTRLELPVTTGSEMTAGYLVPNHEYEYKIGAVNRLGESETSPVVTATATLAPPSAPSGLTVRAGDGVADLTWTGGDNPNVWYVVEMRNVTDEEPTFTRLAEPVVTCCTMRAGFLTNGDTYEFRVAAIDGGGGESGFSNAATVKPLPPPPVQVTGLTATSLANGDIQLAWNSAGPELWYYVQTKDVSAGETDFRQLALPVTECCSMTAGYLTFGHTYHYRVLAVSPIGAGSGPVSATAAATATVQRPGAPTGLQGVSSGPGNVDLTWTPPAPNLYYYAYWRNVTTGQTTFSRSEFPVSTPYISLGYLAGGSQYEFKVTAANSAGEGAASGTIRVNVLSALPNPASGLTATAGDAKATLRWTASSTAGVLYNVWMRDVTANSSFRKLDLPVSGTTMTAGYLTNDHLYEFYVTATNSAGDSPASNKVTARPMPPVPQPPTGLTATAGDGQAVLRWTASSTGNVFYWVEMRSKGGKWKRLKSPVTTCCTFTAGYLGNGTRYEFRLYSFNVAGVSANPSGVASVTPLPAVATAPSNLTASGGAGKVSLSWSASATPNVWYWVYQRDATTKGSWRKLPIPVTRCCGFTAGNLVNGRTYEFKVTAFNARNESGASNTASGRATVTLTRAPVLSGAATSTSSVELWWSATPNATGYWVEYADISANPNAGWTKISTPVLGTTFKGGYLGAGKWYRWRVTPSNGDLVGPASAPLEIRTRGQVHYSGRYHLGDSYSAGVGAGYETGGACLRSPLAWPLLLDYPSSMARHLACTGAVVPEMRSNQFPSIGQPGPTLITLTIGGNDVGFADELTSCVMSTSSCTGRELALNHTIDGVAATLRSTYREIRAKAPGADIVVAGYPLLITPPGVGDCNAIFDLGLDDAERRMIRRLGTRMNGVIRQTATEAGAIPVITELSTEFAGHEACSRNGEYINQITARWSHKEGAMHPNAAGHRAYQRAVATRLSYVHQRGMVRH</sequence>
<keyword evidence="3" id="KW-0119">Carbohydrate metabolism</keyword>
<dbReference type="SUPFAM" id="SSF52266">
    <property type="entry name" value="SGNH hydrolase"/>
    <property type="match status" value="1"/>
</dbReference>
<dbReference type="Gene3D" id="2.60.40.10">
    <property type="entry name" value="Immunoglobulins"/>
    <property type="match status" value="10"/>
</dbReference>
<dbReference type="InterPro" id="IPR050964">
    <property type="entry name" value="Striated_Muscle_Regulatory"/>
</dbReference>
<dbReference type="InterPro" id="IPR013830">
    <property type="entry name" value="SGNH_hydro"/>
</dbReference>
<feature type="domain" description="Fibronectin type-III" evidence="4">
    <location>
        <begin position="355"/>
        <end position="448"/>
    </location>
</feature>
<dbReference type="CDD" id="cd01823">
    <property type="entry name" value="SEST_like"/>
    <property type="match status" value="1"/>
</dbReference>
<evidence type="ECO:0000259" key="4">
    <source>
        <dbReference type="PROSITE" id="PS50853"/>
    </source>
</evidence>
<dbReference type="Gene3D" id="3.40.50.1110">
    <property type="entry name" value="SGNH hydrolase"/>
    <property type="match status" value="1"/>
</dbReference>
<dbReference type="EMBL" id="JAGFNS010000039">
    <property type="protein sequence ID" value="MBO3743439.1"/>
    <property type="molecule type" value="Genomic_DNA"/>
</dbReference>
<keyword evidence="3" id="KW-0624">Polysaccharide degradation</keyword>
<keyword evidence="6" id="KW-1185">Reference proteome</keyword>
<reference evidence="5 6" key="1">
    <citation type="submission" date="2021-03" db="EMBL/GenBank/DDBJ databases">
        <title>Actinoplanes flavus sp. nov., a novel actinomycete isolated from Coconut Palm rhizosphere soil.</title>
        <authorList>
            <person name="Luo X."/>
        </authorList>
    </citation>
    <scope>NUCLEOTIDE SEQUENCE [LARGE SCALE GENOMIC DNA]</scope>
    <source>
        <strain evidence="5 6">NEAU-H7</strain>
    </source>
</reference>
<feature type="domain" description="Fibronectin type-III" evidence="4">
    <location>
        <begin position="733"/>
        <end position="831"/>
    </location>
</feature>
<feature type="domain" description="Fibronectin type-III" evidence="4">
    <location>
        <begin position="1113"/>
        <end position="1208"/>
    </location>
</feature>
<proteinExistence type="predicted"/>
<dbReference type="RefSeq" id="WP_208472689.1">
    <property type="nucleotide sequence ID" value="NZ_JAGFNS010000039.1"/>
</dbReference>
<evidence type="ECO:0000313" key="5">
    <source>
        <dbReference type="EMBL" id="MBO3743439.1"/>
    </source>
</evidence>
<feature type="domain" description="Fibronectin type-III" evidence="4">
    <location>
        <begin position="545"/>
        <end position="637"/>
    </location>
</feature>
<dbReference type="InterPro" id="IPR036116">
    <property type="entry name" value="FN3_sf"/>
</dbReference>
<evidence type="ECO:0000313" key="6">
    <source>
        <dbReference type="Proteomes" id="UP000679690"/>
    </source>
</evidence>
<gene>
    <name evidence="5" type="ORF">J5X75_38675</name>
</gene>
<feature type="domain" description="Fibronectin type-III" evidence="4">
    <location>
        <begin position="924"/>
        <end position="1016"/>
    </location>
</feature>
<protein>
    <submittedName>
        <fullName evidence="5">Fibronectin type III domain-containing protein</fullName>
    </submittedName>
</protein>
<dbReference type="Proteomes" id="UP000679690">
    <property type="component" value="Unassembled WGS sequence"/>
</dbReference>
<evidence type="ECO:0000256" key="3">
    <source>
        <dbReference type="ARBA" id="ARBA00023326"/>
    </source>
</evidence>
<dbReference type="SUPFAM" id="SSF49265">
    <property type="entry name" value="Fibronectin type III"/>
    <property type="match status" value="6"/>
</dbReference>
<evidence type="ECO:0000256" key="2">
    <source>
        <dbReference type="ARBA" id="ARBA00023295"/>
    </source>
</evidence>
<feature type="domain" description="Fibronectin type-III" evidence="4">
    <location>
        <begin position="1017"/>
        <end position="1109"/>
    </location>
</feature>
<name>A0ABS3UY02_9ACTN</name>
<feature type="domain" description="Fibronectin type-III" evidence="4">
    <location>
        <begin position="640"/>
        <end position="732"/>
    </location>
</feature>
<dbReference type="CDD" id="cd00063">
    <property type="entry name" value="FN3"/>
    <property type="match status" value="10"/>
</dbReference>
<feature type="domain" description="Fibronectin type-III" evidence="4">
    <location>
        <begin position="833"/>
        <end position="923"/>
    </location>
</feature>
<dbReference type="PROSITE" id="PS50853">
    <property type="entry name" value="FN3"/>
    <property type="match status" value="9"/>
</dbReference>
<keyword evidence="2" id="KW-0326">Glycosidase</keyword>
<dbReference type="InterPro" id="IPR003961">
    <property type="entry name" value="FN3_dom"/>
</dbReference>
<comment type="caution">
    <text evidence="5">The sequence shown here is derived from an EMBL/GenBank/DDBJ whole genome shotgun (WGS) entry which is preliminary data.</text>
</comment>
<keyword evidence="2" id="KW-0378">Hydrolase</keyword>
<evidence type="ECO:0000256" key="1">
    <source>
        <dbReference type="ARBA" id="ARBA00022737"/>
    </source>
</evidence>
<dbReference type="InterPro" id="IPR013783">
    <property type="entry name" value="Ig-like_fold"/>
</dbReference>
<feature type="domain" description="Fibronectin type-III" evidence="4">
    <location>
        <begin position="450"/>
        <end position="541"/>
    </location>
</feature>
<dbReference type="PANTHER" id="PTHR13817">
    <property type="entry name" value="TITIN"/>
    <property type="match status" value="1"/>
</dbReference>
<dbReference type="InterPro" id="IPR036514">
    <property type="entry name" value="SGNH_hydro_sf"/>
</dbReference>
<dbReference type="Pfam" id="PF00041">
    <property type="entry name" value="fn3"/>
    <property type="match status" value="3"/>
</dbReference>
<organism evidence="5 6">
    <name type="scientific">Actinoplanes flavus</name>
    <dbReference type="NCBI Taxonomy" id="2820290"/>
    <lineage>
        <taxon>Bacteria</taxon>
        <taxon>Bacillati</taxon>
        <taxon>Actinomycetota</taxon>
        <taxon>Actinomycetes</taxon>
        <taxon>Micromonosporales</taxon>
        <taxon>Micromonosporaceae</taxon>
        <taxon>Actinoplanes</taxon>
    </lineage>
</organism>
<dbReference type="SMART" id="SM00060">
    <property type="entry name" value="FN3"/>
    <property type="match status" value="10"/>
</dbReference>
<dbReference type="InterPro" id="IPR037460">
    <property type="entry name" value="SEST-like"/>
</dbReference>
<dbReference type="Pfam" id="PF13472">
    <property type="entry name" value="Lipase_GDSL_2"/>
    <property type="match status" value="1"/>
</dbReference>